<dbReference type="InterPro" id="IPR000070">
    <property type="entry name" value="Pectinesterase_cat"/>
</dbReference>
<comment type="caution">
    <text evidence="11">The sequence shown here is derived from an EMBL/GenBank/DDBJ whole genome shotgun (WGS) entry which is preliminary data.</text>
</comment>
<evidence type="ECO:0000256" key="1">
    <source>
        <dbReference type="ARBA" id="ARBA00004191"/>
    </source>
</evidence>
<sequence length="578" mass="62683">MENMQPENHSKNKRKIVIFSAFLSLLVVATVSIPFANHHTSDAGRLLRSACAAVLYPELCLSTSFVTPAVVRSTCAATLYPELCLTTLDAAAPGAAAAKTSRDVLITSMNSTISTAGGNLITVQKAERRLRQSLTARQKAALCDCLQMADATLEVLRLAEAELVGFGSEGYSLDAHKDNLLTYLSAAQTNQDTCLDGADEQVRDLLVAGHKHVFRLASNVMAIIKNLSDAADEAAPRLKSRAREEWPEWLSEGDRLLLQATAVNADVTVAADGSGNYRTVAEAVAAAPAGSSQRYVIAIKAGVYRENVKIDKNKKNLMFVGDGRLTTIITASKNYIDDGSTYNSATVAVEGCGFLARDITFQNAAGPYKEQAVALRVSADFTAFYACSMLAYQDTLYVHSLRQFYTQCVIVGTVDFIFGNAAVVLQNCDIKPRVPKPGQQNMVTAQGRTDPNQNTGIVIQKSTITANNDLEPVQDSYPTYLGRPWQQYSRTVVMQNQISDVIVPAGWHPWNDSDFALNTLFYAEYKNTGKGAATGGRVKWKGFHVLTRDDEAQPFTAGEFINDGDWLQGTGFPVSLGL</sequence>
<evidence type="ECO:0000256" key="2">
    <source>
        <dbReference type="ARBA" id="ARBA00005184"/>
    </source>
</evidence>
<dbReference type="GO" id="GO:0004857">
    <property type="term" value="F:enzyme inhibitor activity"/>
    <property type="evidence" value="ECO:0007669"/>
    <property type="project" value="InterPro"/>
</dbReference>
<dbReference type="FunFam" id="2.160.20.10:FF:000001">
    <property type="entry name" value="Pectinesterase"/>
    <property type="match status" value="1"/>
</dbReference>
<name>A0A8X8VYS4_SALSN</name>
<evidence type="ECO:0000313" key="11">
    <source>
        <dbReference type="EMBL" id="KAG6384859.1"/>
    </source>
</evidence>
<comment type="catalytic activity">
    <reaction evidence="9">
        <text>[(1-&gt;4)-alpha-D-galacturonosyl methyl ester](n) + n H2O = [(1-&gt;4)-alpha-D-galacturonosyl](n) + n methanol + n H(+)</text>
        <dbReference type="Rhea" id="RHEA:22380"/>
        <dbReference type="Rhea" id="RHEA-COMP:14570"/>
        <dbReference type="Rhea" id="RHEA-COMP:14573"/>
        <dbReference type="ChEBI" id="CHEBI:15377"/>
        <dbReference type="ChEBI" id="CHEBI:15378"/>
        <dbReference type="ChEBI" id="CHEBI:17790"/>
        <dbReference type="ChEBI" id="CHEBI:140522"/>
        <dbReference type="ChEBI" id="CHEBI:140523"/>
        <dbReference type="EC" id="3.1.1.11"/>
    </reaction>
</comment>
<evidence type="ECO:0000313" key="12">
    <source>
        <dbReference type="Proteomes" id="UP000298416"/>
    </source>
</evidence>
<dbReference type="GO" id="GO:0030599">
    <property type="term" value="F:pectinesterase activity"/>
    <property type="evidence" value="ECO:0007669"/>
    <property type="project" value="UniProtKB-UniRule"/>
</dbReference>
<evidence type="ECO:0000256" key="3">
    <source>
        <dbReference type="ARBA" id="ARBA00022512"/>
    </source>
</evidence>
<evidence type="ECO:0000256" key="6">
    <source>
        <dbReference type="ARBA" id="ARBA00023085"/>
    </source>
</evidence>
<evidence type="ECO:0000259" key="10">
    <source>
        <dbReference type="SMART" id="SM00856"/>
    </source>
</evidence>
<dbReference type="PANTHER" id="PTHR31707">
    <property type="entry name" value="PECTINESTERASE"/>
    <property type="match status" value="1"/>
</dbReference>
<dbReference type="PROSITE" id="PS00503">
    <property type="entry name" value="PECTINESTERASE_2"/>
    <property type="match status" value="1"/>
</dbReference>
<keyword evidence="7" id="KW-0961">Cell wall biogenesis/degradation</keyword>
<keyword evidence="3" id="KW-0134">Cell wall</keyword>
<evidence type="ECO:0000256" key="7">
    <source>
        <dbReference type="ARBA" id="ARBA00023316"/>
    </source>
</evidence>
<keyword evidence="12" id="KW-1185">Reference proteome</keyword>
<evidence type="ECO:0000256" key="8">
    <source>
        <dbReference type="PROSITE-ProRule" id="PRU10040"/>
    </source>
</evidence>
<keyword evidence="6 9" id="KW-0063">Aspartyl esterase</keyword>
<dbReference type="Pfam" id="PF01095">
    <property type="entry name" value="Pectinesterase"/>
    <property type="match status" value="1"/>
</dbReference>
<dbReference type="GO" id="GO:0045490">
    <property type="term" value="P:pectin catabolic process"/>
    <property type="evidence" value="ECO:0007669"/>
    <property type="project" value="UniProtKB-UniRule"/>
</dbReference>
<dbReference type="NCBIfam" id="TIGR01614">
    <property type="entry name" value="PME_inhib"/>
    <property type="match status" value="1"/>
</dbReference>
<dbReference type="Proteomes" id="UP000298416">
    <property type="component" value="Unassembled WGS sequence"/>
</dbReference>
<keyword evidence="4" id="KW-0964">Secreted</keyword>
<evidence type="ECO:0000256" key="9">
    <source>
        <dbReference type="RuleBase" id="RU000589"/>
    </source>
</evidence>
<dbReference type="EC" id="3.1.1.11" evidence="9"/>
<dbReference type="InterPro" id="IPR006501">
    <property type="entry name" value="Pectinesterase_inhib_dom"/>
</dbReference>
<dbReference type="Pfam" id="PF04043">
    <property type="entry name" value="PMEI"/>
    <property type="match status" value="1"/>
</dbReference>
<evidence type="ECO:0000256" key="5">
    <source>
        <dbReference type="ARBA" id="ARBA00022801"/>
    </source>
</evidence>
<comment type="pathway">
    <text evidence="2 9">Glycan metabolism; pectin degradation; 2-dehydro-3-deoxy-D-gluconate from pectin: step 1/5.</text>
</comment>
<evidence type="ECO:0000256" key="4">
    <source>
        <dbReference type="ARBA" id="ARBA00022525"/>
    </source>
</evidence>
<proteinExistence type="predicted"/>
<feature type="active site" evidence="8">
    <location>
        <position position="415"/>
    </location>
</feature>
<feature type="domain" description="Pectinesterase inhibitor" evidence="10">
    <location>
        <begin position="66"/>
        <end position="223"/>
    </location>
</feature>
<reference evidence="11" key="1">
    <citation type="submission" date="2018-01" db="EMBL/GenBank/DDBJ databases">
        <authorList>
            <person name="Mao J.F."/>
        </authorList>
    </citation>
    <scope>NUCLEOTIDE SEQUENCE</scope>
    <source>
        <strain evidence="11">Huo1</strain>
        <tissue evidence="11">Leaf</tissue>
    </source>
</reference>
<dbReference type="InterPro" id="IPR033131">
    <property type="entry name" value="Pectinesterase_Asp_AS"/>
</dbReference>
<dbReference type="OrthoDB" id="2019149at2759"/>
<comment type="subcellular location">
    <subcellularLocation>
        <location evidence="1">Secreted</location>
        <location evidence="1">Cell wall</location>
    </subcellularLocation>
</comment>
<gene>
    <name evidence="11" type="ORF">SASPL_153678</name>
</gene>
<dbReference type="CDD" id="cd15798">
    <property type="entry name" value="PMEI-like_3"/>
    <property type="match status" value="1"/>
</dbReference>
<dbReference type="EMBL" id="PNBA02000022">
    <property type="protein sequence ID" value="KAG6384859.1"/>
    <property type="molecule type" value="Genomic_DNA"/>
</dbReference>
<reference evidence="11" key="2">
    <citation type="submission" date="2020-08" db="EMBL/GenBank/DDBJ databases">
        <title>Plant Genome Project.</title>
        <authorList>
            <person name="Zhang R.-G."/>
        </authorList>
    </citation>
    <scope>NUCLEOTIDE SEQUENCE</scope>
    <source>
        <strain evidence="11">Huo1</strain>
        <tissue evidence="11">Leaf</tissue>
    </source>
</reference>
<dbReference type="GO" id="GO:0042545">
    <property type="term" value="P:cell wall modification"/>
    <property type="evidence" value="ECO:0007669"/>
    <property type="project" value="UniProtKB-UniRule"/>
</dbReference>
<protein>
    <recommendedName>
        <fullName evidence="9">Pectinesterase</fullName>
        <ecNumber evidence="9">3.1.1.11</ecNumber>
    </recommendedName>
</protein>
<dbReference type="AlphaFoldDB" id="A0A8X8VYS4"/>
<accession>A0A8X8VYS4</accession>
<organism evidence="11">
    <name type="scientific">Salvia splendens</name>
    <name type="common">Scarlet sage</name>
    <dbReference type="NCBI Taxonomy" id="180675"/>
    <lineage>
        <taxon>Eukaryota</taxon>
        <taxon>Viridiplantae</taxon>
        <taxon>Streptophyta</taxon>
        <taxon>Embryophyta</taxon>
        <taxon>Tracheophyta</taxon>
        <taxon>Spermatophyta</taxon>
        <taxon>Magnoliopsida</taxon>
        <taxon>eudicotyledons</taxon>
        <taxon>Gunneridae</taxon>
        <taxon>Pentapetalae</taxon>
        <taxon>asterids</taxon>
        <taxon>lamiids</taxon>
        <taxon>Lamiales</taxon>
        <taxon>Lamiaceae</taxon>
        <taxon>Nepetoideae</taxon>
        <taxon>Mentheae</taxon>
        <taxon>Salviinae</taxon>
        <taxon>Salvia</taxon>
        <taxon>Salvia subgen. Calosphace</taxon>
        <taxon>core Calosphace</taxon>
    </lineage>
</organism>
<dbReference type="SMART" id="SM00856">
    <property type="entry name" value="PMEI"/>
    <property type="match status" value="1"/>
</dbReference>
<keyword evidence="5 9" id="KW-0378">Hydrolase</keyword>